<sequence length="212" mass="23750">MKFRLPLRLNVRQGLTRFAQRWFKWVALALAVFLATTSVVVLNTTPTVAQQKVVEKVTLTYGPQRLSIPVSDLEMFATTGERSNVVNFIINVTDQEPELFRNVLTTQIPANLGILDDSLNFILGELVLYEIGQVIHPPSRRLVIEALRASIVNSASDDSQVSLLEVIQNFPAQELIIEGRQLNKAYGQVRFLVEGVETGVQFLRDELGDLIC</sequence>
<feature type="domain" description="DUF1400" evidence="1">
    <location>
        <begin position="55"/>
        <end position="177"/>
    </location>
</feature>
<gene>
    <name evidence="2" type="ORF">HCG48_18670</name>
</gene>
<organism evidence="2 3">
    <name type="scientific">Oxynema aestuarii AP17</name>
    <dbReference type="NCBI Taxonomy" id="2064643"/>
    <lineage>
        <taxon>Bacteria</taxon>
        <taxon>Bacillati</taxon>
        <taxon>Cyanobacteriota</taxon>
        <taxon>Cyanophyceae</taxon>
        <taxon>Oscillatoriophycideae</taxon>
        <taxon>Oscillatoriales</taxon>
        <taxon>Oscillatoriaceae</taxon>
        <taxon>Oxynema</taxon>
        <taxon>Oxynema aestuarii</taxon>
    </lineage>
</organism>
<dbReference type="Pfam" id="PF07176">
    <property type="entry name" value="DUF1400"/>
    <property type="match status" value="1"/>
</dbReference>
<name>A0A6H1U0J2_9CYAN</name>
<evidence type="ECO:0000259" key="1">
    <source>
        <dbReference type="Pfam" id="PF07176"/>
    </source>
</evidence>
<dbReference type="InterPro" id="IPR010802">
    <property type="entry name" value="DUF1400"/>
</dbReference>
<proteinExistence type="predicted"/>
<evidence type="ECO:0000313" key="2">
    <source>
        <dbReference type="EMBL" id="QIZ72354.1"/>
    </source>
</evidence>
<dbReference type="AlphaFoldDB" id="A0A6H1U0J2"/>
<keyword evidence="2" id="KW-0378">Hydrolase</keyword>
<dbReference type="RefSeq" id="WP_168570503.1">
    <property type="nucleotide sequence ID" value="NZ_CP051167.1"/>
</dbReference>
<protein>
    <submittedName>
        <fullName evidence="2">Alpha/beta hydrolase</fullName>
    </submittedName>
</protein>
<dbReference type="KEGG" id="oxy:HCG48_18670"/>
<dbReference type="Proteomes" id="UP000500857">
    <property type="component" value="Chromosome"/>
</dbReference>
<keyword evidence="3" id="KW-1185">Reference proteome</keyword>
<evidence type="ECO:0000313" key="3">
    <source>
        <dbReference type="Proteomes" id="UP000500857"/>
    </source>
</evidence>
<dbReference type="GO" id="GO:0016787">
    <property type="term" value="F:hydrolase activity"/>
    <property type="evidence" value="ECO:0007669"/>
    <property type="project" value="UniProtKB-KW"/>
</dbReference>
<dbReference type="EMBL" id="CP051167">
    <property type="protein sequence ID" value="QIZ72354.1"/>
    <property type="molecule type" value="Genomic_DNA"/>
</dbReference>
<reference evidence="2 3" key="1">
    <citation type="submission" date="2020-04" db="EMBL/GenBank/DDBJ databases">
        <authorList>
            <person name="Basu S."/>
            <person name="Maruthanayagam V."/>
            <person name="Chakraborty S."/>
            <person name="Pramanik A."/>
            <person name="Mukherjee J."/>
            <person name="Brink B."/>
        </authorList>
    </citation>
    <scope>NUCLEOTIDE SEQUENCE [LARGE SCALE GENOMIC DNA]</scope>
    <source>
        <strain evidence="2 3">AP17</strain>
    </source>
</reference>
<accession>A0A6H1U0J2</accession>